<proteinExistence type="inferred from homology"/>
<evidence type="ECO:0000256" key="6">
    <source>
        <dbReference type="ARBA" id="ARBA00022679"/>
    </source>
</evidence>
<keyword evidence="11 14" id="KW-0460">Magnesium</keyword>
<evidence type="ECO:0000256" key="5">
    <source>
        <dbReference type="ARBA" id="ARBA00018587"/>
    </source>
</evidence>
<dbReference type="AlphaFoldDB" id="A0A9X3XSI4"/>
<accession>A0A9X3XSI4</accession>
<dbReference type="Pfam" id="PF00224">
    <property type="entry name" value="PK"/>
    <property type="match status" value="1"/>
</dbReference>
<dbReference type="PRINTS" id="PR01050">
    <property type="entry name" value="PYRUVTKNASE"/>
</dbReference>
<evidence type="ECO:0000256" key="12">
    <source>
        <dbReference type="ARBA" id="ARBA00023152"/>
    </source>
</evidence>
<dbReference type="EMBL" id="JAMRYU010000029">
    <property type="protein sequence ID" value="MDC4242342.1"/>
    <property type="molecule type" value="Genomic_DNA"/>
</dbReference>
<evidence type="ECO:0000259" key="15">
    <source>
        <dbReference type="Pfam" id="PF00224"/>
    </source>
</evidence>
<keyword evidence="7" id="KW-0479">Metal-binding</keyword>
<dbReference type="SUPFAM" id="SSF51621">
    <property type="entry name" value="Phosphoenolpyruvate/pyruvate domain"/>
    <property type="match status" value="1"/>
</dbReference>
<dbReference type="GO" id="GO:0016301">
    <property type="term" value="F:kinase activity"/>
    <property type="evidence" value="ECO:0007669"/>
    <property type="project" value="UniProtKB-KW"/>
</dbReference>
<dbReference type="GO" id="GO:0030955">
    <property type="term" value="F:potassium ion binding"/>
    <property type="evidence" value="ECO:0007669"/>
    <property type="project" value="InterPro"/>
</dbReference>
<comment type="similarity">
    <text evidence="3 14">Belongs to the pyruvate kinase family.</text>
</comment>
<dbReference type="Gene3D" id="2.40.33.10">
    <property type="entry name" value="PK beta-barrel domain-like"/>
    <property type="match status" value="1"/>
</dbReference>
<evidence type="ECO:0000256" key="2">
    <source>
        <dbReference type="ARBA" id="ARBA00004997"/>
    </source>
</evidence>
<dbReference type="PANTHER" id="PTHR11817">
    <property type="entry name" value="PYRUVATE KINASE"/>
    <property type="match status" value="1"/>
</dbReference>
<evidence type="ECO:0000256" key="8">
    <source>
        <dbReference type="ARBA" id="ARBA00022741"/>
    </source>
</evidence>
<evidence type="ECO:0000313" key="17">
    <source>
        <dbReference type="Proteomes" id="UP001141183"/>
    </source>
</evidence>
<evidence type="ECO:0000313" key="16">
    <source>
        <dbReference type="EMBL" id="MDC4242342.1"/>
    </source>
</evidence>
<evidence type="ECO:0000256" key="1">
    <source>
        <dbReference type="ARBA" id="ARBA00001958"/>
    </source>
</evidence>
<dbReference type="GO" id="GO:0000287">
    <property type="term" value="F:magnesium ion binding"/>
    <property type="evidence" value="ECO:0007669"/>
    <property type="project" value="InterPro"/>
</dbReference>
<name>A0A9X3XSI4_9CLOT</name>
<evidence type="ECO:0000256" key="3">
    <source>
        <dbReference type="ARBA" id="ARBA00008663"/>
    </source>
</evidence>
<evidence type="ECO:0000256" key="9">
    <source>
        <dbReference type="ARBA" id="ARBA00022777"/>
    </source>
</evidence>
<keyword evidence="8" id="KW-0547">Nucleotide-binding</keyword>
<comment type="caution">
    <text evidence="16">The sequence shown here is derived from an EMBL/GenBank/DDBJ whole genome shotgun (WGS) entry which is preliminary data.</text>
</comment>
<evidence type="ECO:0000256" key="13">
    <source>
        <dbReference type="ARBA" id="ARBA00023317"/>
    </source>
</evidence>
<keyword evidence="12 14" id="KW-0324">Glycolysis</keyword>
<comment type="cofactor">
    <cofactor evidence="1">
        <name>K(+)</name>
        <dbReference type="ChEBI" id="CHEBI:29103"/>
    </cofactor>
</comment>
<comment type="pathway">
    <text evidence="2 14">Carbohydrate degradation; glycolysis; pyruvate from D-glyceraldehyde 3-phosphate: step 5/5.</text>
</comment>
<dbReference type="InterPro" id="IPR040442">
    <property type="entry name" value="Pyrv_kinase-like_dom_sf"/>
</dbReference>
<keyword evidence="17" id="KW-1185">Reference proteome</keyword>
<dbReference type="InterPro" id="IPR015806">
    <property type="entry name" value="Pyrv_Knase_insert_dom_sf"/>
</dbReference>
<keyword evidence="9 14" id="KW-0418">Kinase</keyword>
<dbReference type="SUPFAM" id="SSF50800">
    <property type="entry name" value="PK beta-barrel domain-like"/>
    <property type="match status" value="1"/>
</dbReference>
<dbReference type="InterPro" id="IPR011037">
    <property type="entry name" value="Pyrv_Knase-like_insert_dom_sf"/>
</dbReference>
<keyword evidence="6 14" id="KW-0808">Transferase</keyword>
<feature type="domain" description="Pyruvate kinase barrel" evidence="15">
    <location>
        <begin position="2"/>
        <end position="325"/>
    </location>
</feature>
<organism evidence="16 17">
    <name type="scientific">Clostridium tertium</name>
    <dbReference type="NCBI Taxonomy" id="1559"/>
    <lineage>
        <taxon>Bacteria</taxon>
        <taxon>Bacillati</taxon>
        <taxon>Bacillota</taxon>
        <taxon>Clostridia</taxon>
        <taxon>Eubacteriales</taxon>
        <taxon>Clostridiaceae</taxon>
        <taxon>Clostridium</taxon>
    </lineage>
</organism>
<dbReference type="Proteomes" id="UP001141183">
    <property type="component" value="Unassembled WGS sequence"/>
</dbReference>
<evidence type="ECO:0000256" key="10">
    <source>
        <dbReference type="ARBA" id="ARBA00022840"/>
    </source>
</evidence>
<comment type="catalytic activity">
    <reaction evidence="14">
        <text>pyruvate + ATP = phosphoenolpyruvate + ADP + H(+)</text>
        <dbReference type="Rhea" id="RHEA:18157"/>
        <dbReference type="ChEBI" id="CHEBI:15361"/>
        <dbReference type="ChEBI" id="CHEBI:15378"/>
        <dbReference type="ChEBI" id="CHEBI:30616"/>
        <dbReference type="ChEBI" id="CHEBI:58702"/>
        <dbReference type="ChEBI" id="CHEBI:456216"/>
        <dbReference type="EC" id="2.7.1.40"/>
    </reaction>
</comment>
<dbReference type="GO" id="GO:0004743">
    <property type="term" value="F:pyruvate kinase activity"/>
    <property type="evidence" value="ECO:0007669"/>
    <property type="project" value="UniProtKB-EC"/>
</dbReference>
<dbReference type="InterPro" id="IPR015793">
    <property type="entry name" value="Pyrv_Knase_brl"/>
</dbReference>
<dbReference type="InterPro" id="IPR001697">
    <property type="entry name" value="Pyr_Knase"/>
</dbReference>
<reference evidence="16" key="1">
    <citation type="submission" date="2022-05" db="EMBL/GenBank/DDBJ databases">
        <title>Draft genome sequence of Clostridium tertium strain CP3 isolated from Peru.</title>
        <authorList>
            <person name="Hurtado R."/>
            <person name="Lima L."/>
            <person name="Sousa T."/>
            <person name="Jaiswal A.K."/>
            <person name="Tiwari S."/>
            <person name="Maturrano L."/>
            <person name="Brenig B."/>
            <person name="Azevedo V."/>
        </authorList>
    </citation>
    <scope>NUCLEOTIDE SEQUENCE</scope>
    <source>
        <strain evidence="16">CP3</strain>
    </source>
</reference>
<dbReference type="EC" id="2.7.1.40" evidence="4 14"/>
<evidence type="ECO:0000256" key="11">
    <source>
        <dbReference type="ARBA" id="ARBA00022842"/>
    </source>
</evidence>
<protein>
    <recommendedName>
        <fullName evidence="5 14">Pyruvate kinase</fullName>
        <ecNumber evidence="4 14">2.7.1.40</ecNumber>
    </recommendedName>
</protein>
<dbReference type="RefSeq" id="WP_008679664.1">
    <property type="nucleotide sequence ID" value="NZ_CABKOG010000003.1"/>
</dbReference>
<evidence type="ECO:0000256" key="7">
    <source>
        <dbReference type="ARBA" id="ARBA00022723"/>
    </source>
</evidence>
<dbReference type="GO" id="GO:0005524">
    <property type="term" value="F:ATP binding"/>
    <property type="evidence" value="ECO:0007669"/>
    <property type="project" value="UniProtKB-KW"/>
</dbReference>
<keyword evidence="13 16" id="KW-0670">Pyruvate</keyword>
<dbReference type="Gene3D" id="3.20.20.60">
    <property type="entry name" value="Phosphoenolpyruvate-binding domains"/>
    <property type="match status" value="1"/>
</dbReference>
<sequence>MQIIATIGPKSTDKWIIKELIENGVDILRLNCSHFNKEEFEYVIKFSKEIKRDVHILVDLCGKKIRVSKELKYIYKIYNGQEVYFCGEDFYSSIDTSKLKEMKLIPLTIGTEEIIKSDIKAISMKDNTMNFEIIEIDKGVIKTKVLRGGIIRGGKGCNLSNIYDDKAFLSEKDKENILWALANDVDIICQSFVERKEDINIINKLIKEKYPNNKCKLWAKVETPTGINNIKEILELTDSIIIGRGDLVPESGILNAVNLQDQAIKTIKENDKKVIVATHILNSMKNGHPATLPEIESIYKFIKCGINGFLLAGETSIGKAPIQTVKFLKNAIEYYSIGGKNE</sequence>
<dbReference type="InterPro" id="IPR015813">
    <property type="entry name" value="Pyrv/PenolPyrv_kinase-like_dom"/>
</dbReference>
<evidence type="ECO:0000256" key="4">
    <source>
        <dbReference type="ARBA" id="ARBA00012142"/>
    </source>
</evidence>
<keyword evidence="10" id="KW-0067">ATP-binding</keyword>
<evidence type="ECO:0000256" key="14">
    <source>
        <dbReference type="RuleBase" id="RU000504"/>
    </source>
</evidence>
<gene>
    <name evidence="16" type="ORF">NE398_19610</name>
</gene>